<dbReference type="STRING" id="457570.Nther_2204"/>
<gene>
    <name evidence="2" type="ordered locus">Nther_2204</name>
</gene>
<evidence type="ECO:0000313" key="2">
    <source>
        <dbReference type="EMBL" id="ACB85770.1"/>
    </source>
</evidence>
<feature type="transmembrane region" description="Helical" evidence="1">
    <location>
        <begin position="61"/>
        <end position="81"/>
    </location>
</feature>
<reference evidence="2 3" key="1">
    <citation type="submission" date="2008-04" db="EMBL/GenBank/DDBJ databases">
        <title>Complete sequence of chromosome of Natranaerobius thermophilus JW/NM-WN-LF.</title>
        <authorList>
            <consortium name="US DOE Joint Genome Institute"/>
            <person name="Copeland A."/>
            <person name="Lucas S."/>
            <person name="Lapidus A."/>
            <person name="Glavina del Rio T."/>
            <person name="Dalin E."/>
            <person name="Tice H."/>
            <person name="Bruce D."/>
            <person name="Goodwin L."/>
            <person name="Pitluck S."/>
            <person name="Chertkov O."/>
            <person name="Brettin T."/>
            <person name="Detter J.C."/>
            <person name="Han C."/>
            <person name="Kuske C.R."/>
            <person name="Schmutz J."/>
            <person name="Larimer F."/>
            <person name="Land M."/>
            <person name="Hauser L."/>
            <person name="Kyrpides N."/>
            <person name="Lykidis A."/>
            <person name="Mesbah N.M."/>
            <person name="Wiegel J."/>
        </authorList>
    </citation>
    <scope>NUCLEOTIDE SEQUENCE [LARGE SCALE GENOMIC DNA]</scope>
    <source>
        <strain evidence="3">ATCC BAA-1301 / DSM 18059 / JW/NM-WN-LF</strain>
    </source>
</reference>
<dbReference type="EMBL" id="CP001034">
    <property type="protein sequence ID" value="ACB85770.1"/>
    <property type="molecule type" value="Genomic_DNA"/>
</dbReference>
<feature type="transmembrane region" description="Helical" evidence="1">
    <location>
        <begin position="6"/>
        <end position="27"/>
    </location>
</feature>
<dbReference type="Proteomes" id="UP000001683">
    <property type="component" value="Chromosome"/>
</dbReference>
<evidence type="ECO:0000313" key="3">
    <source>
        <dbReference type="Proteomes" id="UP000001683"/>
    </source>
</evidence>
<dbReference type="AlphaFoldDB" id="B2A7Z8"/>
<dbReference type="KEGG" id="nth:Nther_2204"/>
<proteinExistence type="predicted"/>
<reference evidence="2 3" key="2">
    <citation type="journal article" date="2011" name="J. Bacteriol.">
        <title>Complete genome sequence of the anaerobic, halophilic alkalithermophile Natranaerobius thermophilus JW/NM-WN-LF.</title>
        <authorList>
            <person name="Zhao B."/>
            <person name="Mesbah N.M."/>
            <person name="Dalin E."/>
            <person name="Goodwin L."/>
            <person name="Nolan M."/>
            <person name="Pitluck S."/>
            <person name="Chertkov O."/>
            <person name="Brettin T.S."/>
            <person name="Han J."/>
            <person name="Larimer F.W."/>
            <person name="Land M.L."/>
            <person name="Hauser L."/>
            <person name="Kyrpides N."/>
            <person name="Wiegel J."/>
        </authorList>
    </citation>
    <scope>NUCLEOTIDE SEQUENCE [LARGE SCALE GENOMIC DNA]</scope>
    <source>
        <strain evidence="3">ATCC BAA-1301 / DSM 18059 / JW/NM-WN-LF</strain>
    </source>
</reference>
<keyword evidence="3" id="KW-1185">Reference proteome</keyword>
<accession>B2A7Z8</accession>
<organism evidence="2 3">
    <name type="scientific">Natranaerobius thermophilus (strain ATCC BAA-1301 / DSM 18059 / JW/NM-WN-LF)</name>
    <dbReference type="NCBI Taxonomy" id="457570"/>
    <lineage>
        <taxon>Bacteria</taxon>
        <taxon>Bacillati</taxon>
        <taxon>Bacillota</taxon>
        <taxon>Clostridia</taxon>
        <taxon>Natranaerobiales</taxon>
        <taxon>Natranaerobiaceae</taxon>
        <taxon>Natranaerobius</taxon>
    </lineage>
</organism>
<sequence>MWKLEVFLLFTLSWVCLFLIVFSLLLMNDKKQYLRYWSISLGVMALCYLSGFLYVNVNSKYIIPAIFIFLILGTLFYNKGVYSYWEIKYPKPLYFLAGGVFFLALSDLTLSEAIEPVSGGLVSTLVLYFFYGFIVYRRWQNFH</sequence>
<protein>
    <submittedName>
        <fullName evidence="2">Uncharacterized protein</fullName>
    </submittedName>
</protein>
<feature type="transmembrane region" description="Helical" evidence="1">
    <location>
        <begin position="117"/>
        <end position="136"/>
    </location>
</feature>
<evidence type="ECO:0000256" key="1">
    <source>
        <dbReference type="SAM" id="Phobius"/>
    </source>
</evidence>
<keyword evidence="1" id="KW-0812">Transmembrane</keyword>
<dbReference type="HOGENOM" id="CLU_1804114_0_0_9"/>
<feature type="transmembrane region" description="Helical" evidence="1">
    <location>
        <begin position="34"/>
        <end position="55"/>
    </location>
</feature>
<keyword evidence="1" id="KW-0472">Membrane</keyword>
<keyword evidence="1" id="KW-1133">Transmembrane helix</keyword>
<feature type="transmembrane region" description="Helical" evidence="1">
    <location>
        <begin position="93"/>
        <end position="111"/>
    </location>
</feature>
<dbReference type="InParanoid" id="B2A7Z8"/>
<name>B2A7Z8_NATTJ</name>